<dbReference type="Pfam" id="PF07589">
    <property type="entry name" value="PEP-CTERM"/>
    <property type="match status" value="1"/>
</dbReference>
<dbReference type="AlphaFoldDB" id="A0A7X1B007"/>
<sequence length="252" mass="26480">MAGVLALFASPTATAALLVDIGDAVGYVGTNTPAHQDGGLSAAEDTYFAFDVNASSFVTTTAFSSTITLRAARNSNNTGDDVSNGSAPKRAQSSGAGVFATELTGDAATSWDIANNGTERSPLGLEVAGLPDGQYTAYIVAPFGNYNYEQRTFAGVDTANRSTYSTSDFTYQDTLDITTTAMWVEGDNYTAVNFTITSGNSFYILVSDNSDNGISDYNTTLSSLEIVAVPEPATFAFVLGGMGLFLISRRRR</sequence>
<evidence type="ECO:0000256" key="1">
    <source>
        <dbReference type="SAM" id="MobiDB-lite"/>
    </source>
</evidence>
<keyword evidence="2" id="KW-0812">Transmembrane</keyword>
<name>A0A7X1B007_9BACT</name>
<evidence type="ECO:0000313" key="5">
    <source>
        <dbReference type="EMBL" id="MBC2602934.1"/>
    </source>
</evidence>
<feature type="chain" id="PRO_5030854881" evidence="3">
    <location>
        <begin position="16"/>
        <end position="252"/>
    </location>
</feature>
<feature type="transmembrane region" description="Helical" evidence="2">
    <location>
        <begin position="226"/>
        <end position="247"/>
    </location>
</feature>
<dbReference type="RefSeq" id="WP_185693597.1">
    <property type="nucleotide sequence ID" value="NZ_JACHVA010000106.1"/>
</dbReference>
<keyword evidence="6" id="KW-1185">Reference proteome</keyword>
<proteinExistence type="predicted"/>
<organism evidence="5 6">
    <name type="scientific">Puniceicoccus vermicola</name>
    <dbReference type="NCBI Taxonomy" id="388746"/>
    <lineage>
        <taxon>Bacteria</taxon>
        <taxon>Pseudomonadati</taxon>
        <taxon>Verrucomicrobiota</taxon>
        <taxon>Opitutia</taxon>
        <taxon>Puniceicoccales</taxon>
        <taxon>Puniceicoccaceae</taxon>
        <taxon>Puniceicoccus</taxon>
    </lineage>
</organism>
<keyword evidence="2" id="KW-1133">Transmembrane helix</keyword>
<reference evidence="5 6" key="1">
    <citation type="submission" date="2020-07" db="EMBL/GenBank/DDBJ databases">
        <authorList>
            <person name="Feng X."/>
        </authorList>
    </citation>
    <scope>NUCLEOTIDE SEQUENCE [LARGE SCALE GENOMIC DNA]</scope>
    <source>
        <strain evidence="5 6">JCM14086</strain>
    </source>
</reference>
<keyword evidence="3" id="KW-0732">Signal</keyword>
<dbReference type="EMBL" id="JACHVA010000106">
    <property type="protein sequence ID" value="MBC2602934.1"/>
    <property type="molecule type" value="Genomic_DNA"/>
</dbReference>
<evidence type="ECO:0000259" key="4">
    <source>
        <dbReference type="Pfam" id="PF07589"/>
    </source>
</evidence>
<feature type="domain" description="Ice-binding protein C-terminal" evidence="4">
    <location>
        <begin position="228"/>
        <end position="252"/>
    </location>
</feature>
<accession>A0A7X1B007</accession>
<dbReference type="Proteomes" id="UP000525652">
    <property type="component" value="Unassembled WGS sequence"/>
</dbReference>
<evidence type="ECO:0000313" key="6">
    <source>
        <dbReference type="Proteomes" id="UP000525652"/>
    </source>
</evidence>
<keyword evidence="2" id="KW-0472">Membrane</keyword>
<gene>
    <name evidence="5" type="ORF">H5P30_14215</name>
</gene>
<comment type="caution">
    <text evidence="5">The sequence shown here is derived from an EMBL/GenBank/DDBJ whole genome shotgun (WGS) entry which is preliminary data.</text>
</comment>
<protein>
    <submittedName>
        <fullName evidence="5">PEP-CTERM sorting domain-containing protein</fullName>
    </submittedName>
</protein>
<dbReference type="NCBIfam" id="TIGR02595">
    <property type="entry name" value="PEP_CTERM"/>
    <property type="match status" value="1"/>
</dbReference>
<dbReference type="InterPro" id="IPR013424">
    <property type="entry name" value="Ice-binding_C"/>
</dbReference>
<evidence type="ECO:0000256" key="2">
    <source>
        <dbReference type="SAM" id="Phobius"/>
    </source>
</evidence>
<evidence type="ECO:0000256" key="3">
    <source>
        <dbReference type="SAM" id="SignalP"/>
    </source>
</evidence>
<feature type="signal peptide" evidence="3">
    <location>
        <begin position="1"/>
        <end position="15"/>
    </location>
</feature>
<feature type="region of interest" description="Disordered" evidence="1">
    <location>
        <begin position="74"/>
        <end position="95"/>
    </location>
</feature>